<dbReference type="OrthoDB" id="4536199at2"/>
<evidence type="ECO:0000256" key="1">
    <source>
        <dbReference type="SAM" id="MobiDB-lite"/>
    </source>
</evidence>
<feature type="compositionally biased region" description="Basic and acidic residues" evidence="1">
    <location>
        <begin position="189"/>
        <end position="203"/>
    </location>
</feature>
<name>A0A2S6IDM6_9ACTN</name>
<dbReference type="Proteomes" id="UP000239485">
    <property type="component" value="Unassembled WGS sequence"/>
</dbReference>
<dbReference type="EMBL" id="PTJD01000015">
    <property type="protein sequence ID" value="PPK92322.1"/>
    <property type="molecule type" value="Genomic_DNA"/>
</dbReference>
<keyword evidence="3" id="KW-1185">Reference proteome</keyword>
<protein>
    <submittedName>
        <fullName evidence="2">Uncharacterized protein</fullName>
    </submittedName>
</protein>
<reference evidence="2 3" key="1">
    <citation type="submission" date="2018-02" db="EMBL/GenBank/DDBJ databases">
        <title>Genomic Encyclopedia of Archaeal and Bacterial Type Strains, Phase II (KMG-II): from individual species to whole genera.</title>
        <authorList>
            <person name="Goeker M."/>
        </authorList>
    </citation>
    <scope>NUCLEOTIDE SEQUENCE [LARGE SCALE GENOMIC DNA]</scope>
    <source>
        <strain evidence="2 3">DSM 22857</strain>
    </source>
</reference>
<feature type="region of interest" description="Disordered" evidence="1">
    <location>
        <begin position="181"/>
        <end position="223"/>
    </location>
</feature>
<dbReference type="RefSeq" id="WP_104434923.1">
    <property type="nucleotide sequence ID" value="NZ_PTJD01000015.1"/>
</dbReference>
<evidence type="ECO:0000313" key="2">
    <source>
        <dbReference type="EMBL" id="PPK92322.1"/>
    </source>
</evidence>
<sequence>MTTPPWRELAHRARAALDGIGACAATVVLTGMGTAAPRRVDVEFAEPNLWRITGEEGLLALHDGEAVHAPVGEQWERVLTGGCWLPSHLLTLGWGEPQLFEQPRAFREAAFFDEPHEVAGRPVWSVLLSAPGRKPHDMTVSLDRETALVLRWASVDGLHGAEVEALDLSWRARPDVFTWTGPAPTAVGEESRRAREERIDRCPDPAPPEFGATGAPRPGTGSR</sequence>
<dbReference type="AlphaFoldDB" id="A0A2S6IDM6"/>
<organism evidence="2 3">
    <name type="scientific">Kineococcus xinjiangensis</name>
    <dbReference type="NCBI Taxonomy" id="512762"/>
    <lineage>
        <taxon>Bacteria</taxon>
        <taxon>Bacillati</taxon>
        <taxon>Actinomycetota</taxon>
        <taxon>Actinomycetes</taxon>
        <taxon>Kineosporiales</taxon>
        <taxon>Kineosporiaceae</taxon>
        <taxon>Kineococcus</taxon>
    </lineage>
</organism>
<proteinExistence type="predicted"/>
<comment type="caution">
    <text evidence="2">The sequence shown here is derived from an EMBL/GenBank/DDBJ whole genome shotgun (WGS) entry which is preliminary data.</text>
</comment>
<gene>
    <name evidence="2" type="ORF">CLV92_11568</name>
</gene>
<accession>A0A2S6IDM6</accession>
<evidence type="ECO:0000313" key="3">
    <source>
        <dbReference type="Proteomes" id="UP000239485"/>
    </source>
</evidence>